<evidence type="ECO:0000313" key="4">
    <source>
        <dbReference type="Proteomes" id="UP000249577"/>
    </source>
</evidence>
<dbReference type="InterPro" id="IPR010131">
    <property type="entry name" value="MdtP/NodT-like"/>
</dbReference>
<comment type="similarity">
    <text evidence="1">Belongs to the outer membrane factor (OMF) (TC 1.B.17) family.</text>
</comment>
<dbReference type="GO" id="GO:0015562">
    <property type="term" value="F:efflux transmembrane transporter activity"/>
    <property type="evidence" value="ECO:0007669"/>
    <property type="project" value="InterPro"/>
</dbReference>
<dbReference type="InterPro" id="IPR003423">
    <property type="entry name" value="OMP_efflux"/>
</dbReference>
<protein>
    <recommendedName>
        <fullName evidence="5">TolC family protein</fullName>
    </recommendedName>
</protein>
<dbReference type="EMBL" id="QFPN01000006">
    <property type="protein sequence ID" value="PZQ14321.1"/>
    <property type="molecule type" value="Genomic_DNA"/>
</dbReference>
<dbReference type="AlphaFoldDB" id="A0A2W5KBU0"/>
<evidence type="ECO:0000313" key="3">
    <source>
        <dbReference type="EMBL" id="PZQ14321.1"/>
    </source>
</evidence>
<feature type="signal peptide" evidence="2">
    <location>
        <begin position="1"/>
        <end position="31"/>
    </location>
</feature>
<dbReference type="Proteomes" id="UP000249577">
    <property type="component" value="Unassembled WGS sequence"/>
</dbReference>
<keyword evidence="2" id="KW-0732">Signal</keyword>
<name>A0A2W5KBU0_ANCNO</name>
<gene>
    <name evidence="3" type="ORF">DI565_12950</name>
</gene>
<sequence>MPGTGNTRTRLRVGGLLCVALFATTAAPAVAQQTVTLKSALSRTLSAEPTVQANQARQFGAGYGVAQAGRRLNPSIGVEAENFAGSGAYRNGRSTEATVFFEQKVELGGKREARTGVAASEATAVKARGVVALLDRLRDVELAYADALFADAQARVARERLSYARSIREEISRRAEAGREASFSLTRADAQVALDQLAVEQADAAARITRSTLGAFWKGSASFRLDPGAFRSTASTSPEEGSNPEIALLAAEREAAAARLSLAIANASPDPAFRVGVRRLQDTRDTAVIAGISIPLQIFDNNSAAIAQAQEQRRAAEFDSSALRMVVRREAMRLHQEMQAAAREAARVRSNVIPTAEKAVGMIRDGLERGGFSYVELADAQRLLNDAKQLEITTLKKFHTDRAALARLTGRHARAFNLAGTSK</sequence>
<feature type="chain" id="PRO_5016035466" description="TolC family protein" evidence="2">
    <location>
        <begin position="32"/>
        <end position="423"/>
    </location>
</feature>
<dbReference type="PANTHER" id="PTHR30203:SF24">
    <property type="entry name" value="BLR4935 PROTEIN"/>
    <property type="match status" value="1"/>
</dbReference>
<evidence type="ECO:0000256" key="1">
    <source>
        <dbReference type="ARBA" id="ARBA00007613"/>
    </source>
</evidence>
<dbReference type="Pfam" id="PF02321">
    <property type="entry name" value="OEP"/>
    <property type="match status" value="2"/>
</dbReference>
<evidence type="ECO:0008006" key="5">
    <source>
        <dbReference type="Google" id="ProtNLM"/>
    </source>
</evidence>
<comment type="caution">
    <text evidence="3">The sequence shown here is derived from an EMBL/GenBank/DDBJ whole genome shotgun (WGS) entry which is preliminary data.</text>
</comment>
<organism evidence="3 4">
    <name type="scientific">Ancylobacter novellus</name>
    <name type="common">Thiobacillus novellus</name>
    <dbReference type="NCBI Taxonomy" id="921"/>
    <lineage>
        <taxon>Bacteria</taxon>
        <taxon>Pseudomonadati</taxon>
        <taxon>Pseudomonadota</taxon>
        <taxon>Alphaproteobacteria</taxon>
        <taxon>Hyphomicrobiales</taxon>
        <taxon>Xanthobacteraceae</taxon>
        <taxon>Ancylobacter</taxon>
    </lineage>
</organism>
<proteinExistence type="inferred from homology"/>
<evidence type="ECO:0000256" key="2">
    <source>
        <dbReference type="SAM" id="SignalP"/>
    </source>
</evidence>
<dbReference type="PANTHER" id="PTHR30203">
    <property type="entry name" value="OUTER MEMBRANE CATION EFFLUX PROTEIN"/>
    <property type="match status" value="1"/>
</dbReference>
<dbReference type="SUPFAM" id="SSF56954">
    <property type="entry name" value="Outer membrane efflux proteins (OEP)"/>
    <property type="match status" value="1"/>
</dbReference>
<dbReference type="Gene3D" id="1.20.1600.10">
    <property type="entry name" value="Outer membrane efflux proteins (OEP)"/>
    <property type="match status" value="1"/>
</dbReference>
<accession>A0A2W5KBU0</accession>
<reference evidence="3 4" key="1">
    <citation type="submission" date="2017-08" db="EMBL/GenBank/DDBJ databases">
        <title>Infants hospitalized years apart are colonized by the same room-sourced microbial strains.</title>
        <authorList>
            <person name="Brooks B."/>
            <person name="Olm M.R."/>
            <person name="Firek B.A."/>
            <person name="Baker R."/>
            <person name="Thomas B.C."/>
            <person name="Morowitz M.J."/>
            <person name="Banfield J.F."/>
        </authorList>
    </citation>
    <scope>NUCLEOTIDE SEQUENCE [LARGE SCALE GENOMIC DNA]</scope>
    <source>
        <strain evidence="3">S2_005_003_R2_43</strain>
    </source>
</reference>